<evidence type="ECO:0000256" key="1">
    <source>
        <dbReference type="ARBA" id="ARBA00001946"/>
    </source>
</evidence>
<dbReference type="PANTHER" id="PTHR47707:SF1">
    <property type="entry name" value="NUDIX HYDROLASE FAMILY PROTEIN"/>
    <property type="match status" value="1"/>
</dbReference>
<keyword evidence="8" id="KW-0460">Magnesium</keyword>
<comment type="caution">
    <text evidence="19">The sequence shown here is derived from an EMBL/GenBank/DDBJ whole genome shotgun (WGS) entry which is preliminary data.</text>
</comment>
<keyword evidence="9" id="KW-0234">DNA repair</keyword>
<dbReference type="InterPro" id="IPR000086">
    <property type="entry name" value="NUDIX_hydrolase_dom"/>
</dbReference>
<protein>
    <recommendedName>
        <fullName evidence="13">8-oxo-dGTP diphosphatase</fullName>
        <ecNumber evidence="12">3.6.1.55</ecNumber>
    </recommendedName>
    <alternativeName>
        <fullName evidence="16">7,8-dihydro-8-oxoguanine-triphosphatase</fullName>
    </alternativeName>
    <alternativeName>
        <fullName evidence="15">Mutator protein MutT</fullName>
    </alternativeName>
    <alternativeName>
        <fullName evidence="14">dGTP pyrophosphohydrolase</fullName>
    </alternativeName>
</protein>
<organism evidence="19 20">
    <name type="scientific">Neolewinella antarctica</name>
    <dbReference type="NCBI Taxonomy" id="442734"/>
    <lineage>
        <taxon>Bacteria</taxon>
        <taxon>Pseudomonadati</taxon>
        <taxon>Bacteroidota</taxon>
        <taxon>Saprospiria</taxon>
        <taxon>Saprospirales</taxon>
        <taxon>Lewinellaceae</taxon>
        <taxon>Neolewinella</taxon>
    </lineage>
</organism>
<keyword evidence="6" id="KW-0227">DNA damage</keyword>
<evidence type="ECO:0000256" key="7">
    <source>
        <dbReference type="ARBA" id="ARBA00022801"/>
    </source>
</evidence>
<keyword evidence="3" id="KW-0515">Mutator protein</keyword>
<sequence length="132" mass="14890">MKTINVVAAVIQHAGQILCVQRGVGEHAYVSEKWEFPGGKVEAGESNEEALAREIREELHLDIVVAEFLMTIDHTYPNFRILLHTYLCTAPHRRITLTEHLSFCWLPTIELDTLDWAAADLPIVARLVSPAF</sequence>
<evidence type="ECO:0000256" key="10">
    <source>
        <dbReference type="ARBA" id="ARBA00035861"/>
    </source>
</evidence>
<comment type="catalytic activity">
    <reaction evidence="11">
        <text>8-oxo-GTP + H2O = 8-oxo-GMP + diphosphate + H(+)</text>
        <dbReference type="Rhea" id="RHEA:67616"/>
        <dbReference type="ChEBI" id="CHEBI:15377"/>
        <dbReference type="ChEBI" id="CHEBI:15378"/>
        <dbReference type="ChEBI" id="CHEBI:33019"/>
        <dbReference type="ChEBI" id="CHEBI:143553"/>
        <dbReference type="ChEBI" id="CHEBI:145694"/>
    </reaction>
</comment>
<evidence type="ECO:0000313" key="19">
    <source>
        <dbReference type="EMBL" id="NJC26703.1"/>
    </source>
</evidence>
<comment type="similarity">
    <text evidence="2 17">Belongs to the Nudix hydrolase family.</text>
</comment>
<evidence type="ECO:0000256" key="3">
    <source>
        <dbReference type="ARBA" id="ARBA00022457"/>
    </source>
</evidence>
<evidence type="ECO:0000256" key="15">
    <source>
        <dbReference type="ARBA" id="ARBA00041979"/>
    </source>
</evidence>
<dbReference type="PANTHER" id="PTHR47707">
    <property type="entry name" value="8-OXO-DGTP DIPHOSPHATASE"/>
    <property type="match status" value="1"/>
</dbReference>
<evidence type="ECO:0000256" key="17">
    <source>
        <dbReference type="RuleBase" id="RU003476"/>
    </source>
</evidence>
<dbReference type="EC" id="3.6.1.55" evidence="12"/>
<reference evidence="19 20" key="1">
    <citation type="submission" date="2020-03" db="EMBL/GenBank/DDBJ databases">
        <title>Genomic Encyclopedia of Type Strains, Phase IV (KMG-IV): sequencing the most valuable type-strain genomes for metagenomic binning, comparative biology and taxonomic classification.</title>
        <authorList>
            <person name="Goeker M."/>
        </authorList>
    </citation>
    <scope>NUCLEOTIDE SEQUENCE [LARGE SCALE GENOMIC DNA]</scope>
    <source>
        <strain evidence="19 20">DSM 105096</strain>
    </source>
</reference>
<evidence type="ECO:0000256" key="14">
    <source>
        <dbReference type="ARBA" id="ARBA00041592"/>
    </source>
</evidence>
<dbReference type="GO" id="GO:0035539">
    <property type="term" value="F:8-oxo-7,8-dihydrodeoxyguanosine triphosphate pyrophosphatase activity"/>
    <property type="evidence" value="ECO:0007669"/>
    <property type="project" value="UniProtKB-EC"/>
</dbReference>
<evidence type="ECO:0000256" key="11">
    <source>
        <dbReference type="ARBA" id="ARBA00036904"/>
    </source>
</evidence>
<evidence type="ECO:0000256" key="12">
    <source>
        <dbReference type="ARBA" id="ARBA00038905"/>
    </source>
</evidence>
<feature type="domain" description="Nudix hydrolase" evidence="18">
    <location>
        <begin position="1"/>
        <end position="129"/>
    </location>
</feature>
<evidence type="ECO:0000256" key="2">
    <source>
        <dbReference type="ARBA" id="ARBA00005582"/>
    </source>
</evidence>
<evidence type="ECO:0000313" key="20">
    <source>
        <dbReference type="Proteomes" id="UP000770785"/>
    </source>
</evidence>
<dbReference type="Proteomes" id="UP000770785">
    <property type="component" value="Unassembled WGS sequence"/>
</dbReference>
<dbReference type="PROSITE" id="PS51462">
    <property type="entry name" value="NUDIX"/>
    <property type="match status" value="1"/>
</dbReference>
<dbReference type="Pfam" id="PF00293">
    <property type="entry name" value="NUDIX"/>
    <property type="match status" value="1"/>
</dbReference>
<evidence type="ECO:0000256" key="13">
    <source>
        <dbReference type="ARBA" id="ARBA00040794"/>
    </source>
</evidence>
<gene>
    <name evidence="19" type="ORF">GGR27_002213</name>
</gene>
<evidence type="ECO:0000256" key="6">
    <source>
        <dbReference type="ARBA" id="ARBA00022763"/>
    </source>
</evidence>
<keyword evidence="4" id="KW-0235">DNA replication</keyword>
<keyword evidence="5" id="KW-0479">Metal-binding</keyword>
<name>A0ABX0XCZ6_9BACT</name>
<evidence type="ECO:0000259" key="18">
    <source>
        <dbReference type="PROSITE" id="PS51462"/>
    </source>
</evidence>
<comment type="catalytic activity">
    <reaction evidence="10">
        <text>8-oxo-dGTP + H2O = 8-oxo-dGMP + diphosphate + H(+)</text>
        <dbReference type="Rhea" id="RHEA:31575"/>
        <dbReference type="ChEBI" id="CHEBI:15377"/>
        <dbReference type="ChEBI" id="CHEBI:15378"/>
        <dbReference type="ChEBI" id="CHEBI:33019"/>
        <dbReference type="ChEBI" id="CHEBI:63224"/>
        <dbReference type="ChEBI" id="CHEBI:77896"/>
        <dbReference type="EC" id="3.6.1.55"/>
    </reaction>
</comment>
<evidence type="ECO:0000256" key="5">
    <source>
        <dbReference type="ARBA" id="ARBA00022723"/>
    </source>
</evidence>
<dbReference type="RefSeq" id="WP_168037468.1">
    <property type="nucleotide sequence ID" value="NZ_JAATJH010000003.1"/>
</dbReference>
<evidence type="ECO:0000256" key="8">
    <source>
        <dbReference type="ARBA" id="ARBA00022842"/>
    </source>
</evidence>
<proteinExistence type="inferred from homology"/>
<keyword evidence="7 17" id="KW-0378">Hydrolase</keyword>
<evidence type="ECO:0000256" key="16">
    <source>
        <dbReference type="ARBA" id="ARBA00042798"/>
    </source>
</evidence>
<dbReference type="PROSITE" id="PS00893">
    <property type="entry name" value="NUDIX_BOX"/>
    <property type="match status" value="1"/>
</dbReference>
<dbReference type="InterPro" id="IPR047127">
    <property type="entry name" value="MutT-like"/>
</dbReference>
<keyword evidence="20" id="KW-1185">Reference proteome</keyword>
<dbReference type="PRINTS" id="PR00502">
    <property type="entry name" value="NUDIXFAMILY"/>
</dbReference>
<evidence type="ECO:0000256" key="9">
    <source>
        <dbReference type="ARBA" id="ARBA00023204"/>
    </source>
</evidence>
<dbReference type="InterPro" id="IPR015797">
    <property type="entry name" value="NUDIX_hydrolase-like_dom_sf"/>
</dbReference>
<dbReference type="CDD" id="cd03425">
    <property type="entry name" value="NUDIX_MutT_NudA_like"/>
    <property type="match status" value="1"/>
</dbReference>
<comment type="cofactor">
    <cofactor evidence="1">
        <name>Mg(2+)</name>
        <dbReference type="ChEBI" id="CHEBI:18420"/>
    </cofactor>
</comment>
<dbReference type="SUPFAM" id="SSF55811">
    <property type="entry name" value="Nudix"/>
    <property type="match status" value="1"/>
</dbReference>
<accession>A0ABX0XCZ6</accession>
<dbReference type="EMBL" id="JAATJH010000003">
    <property type="protein sequence ID" value="NJC26703.1"/>
    <property type="molecule type" value="Genomic_DNA"/>
</dbReference>
<evidence type="ECO:0000256" key="4">
    <source>
        <dbReference type="ARBA" id="ARBA00022705"/>
    </source>
</evidence>
<dbReference type="InterPro" id="IPR020476">
    <property type="entry name" value="Nudix_hydrolase"/>
</dbReference>
<dbReference type="InterPro" id="IPR020084">
    <property type="entry name" value="NUDIX_hydrolase_CS"/>
</dbReference>
<dbReference type="Gene3D" id="3.90.79.10">
    <property type="entry name" value="Nucleoside Triphosphate Pyrophosphohydrolase"/>
    <property type="match status" value="1"/>
</dbReference>